<dbReference type="FunFam" id="2.30.29.150:FF:000001">
    <property type="entry name" value="Fact complex subunit ssrp1"/>
    <property type="match status" value="1"/>
</dbReference>
<dbReference type="AlphaFoldDB" id="A0A1E4TRR8"/>
<dbReference type="STRING" id="669874.A0A1E4TRR8"/>
<dbReference type="Pfam" id="PF03531">
    <property type="entry name" value="SSrecog"/>
    <property type="match status" value="1"/>
</dbReference>
<dbReference type="GO" id="GO:0000781">
    <property type="term" value="C:chromosome, telomeric region"/>
    <property type="evidence" value="ECO:0007669"/>
    <property type="project" value="GOC"/>
</dbReference>
<organism evidence="15 16">
    <name type="scientific">Pachysolen tannophilus NRRL Y-2460</name>
    <dbReference type="NCBI Taxonomy" id="669874"/>
    <lineage>
        <taxon>Eukaryota</taxon>
        <taxon>Fungi</taxon>
        <taxon>Dikarya</taxon>
        <taxon>Ascomycota</taxon>
        <taxon>Saccharomycotina</taxon>
        <taxon>Pichiomycetes</taxon>
        <taxon>Pachysolenaceae</taxon>
        <taxon>Pachysolen</taxon>
    </lineage>
</organism>
<dbReference type="InterPro" id="IPR024954">
    <property type="entry name" value="SSRP1_DD"/>
</dbReference>
<dbReference type="Gene3D" id="2.30.29.150">
    <property type="match status" value="1"/>
</dbReference>
<comment type="similarity">
    <text evidence="1 12">Belongs to the SSRP1 family.</text>
</comment>
<proteinExistence type="inferred from homology"/>
<dbReference type="InterPro" id="IPR000969">
    <property type="entry name" value="SSRP1/POB3"/>
</dbReference>
<dbReference type="InterPro" id="IPR038167">
    <property type="entry name" value="SSRP1_sf"/>
</dbReference>
<dbReference type="InterPro" id="IPR050454">
    <property type="entry name" value="RTT106/SSRP1_HistChap/FACT"/>
</dbReference>
<dbReference type="SMART" id="SM01287">
    <property type="entry name" value="Rtt106"/>
    <property type="match status" value="1"/>
</dbReference>
<dbReference type="PANTHER" id="PTHR45849">
    <property type="entry name" value="FACT COMPLEX SUBUNIT SSRP1"/>
    <property type="match status" value="1"/>
</dbReference>
<evidence type="ECO:0000256" key="12">
    <source>
        <dbReference type="RuleBase" id="RU364013"/>
    </source>
</evidence>
<dbReference type="Gene3D" id="2.30.29.30">
    <property type="entry name" value="Pleckstrin-homology domain (PH domain)/Phosphotyrosine-binding domain (PTB)"/>
    <property type="match status" value="2"/>
</dbReference>
<reference evidence="16" key="1">
    <citation type="submission" date="2016-05" db="EMBL/GenBank/DDBJ databases">
        <title>Comparative genomics of biotechnologically important yeasts.</title>
        <authorList>
            <consortium name="DOE Joint Genome Institute"/>
            <person name="Riley R."/>
            <person name="Haridas S."/>
            <person name="Wolfe K.H."/>
            <person name="Lopes M.R."/>
            <person name="Hittinger C.T."/>
            <person name="Goker M."/>
            <person name="Salamov A."/>
            <person name="Wisecaver J."/>
            <person name="Long T.M."/>
            <person name="Aerts A.L."/>
            <person name="Barry K."/>
            <person name="Choi C."/>
            <person name="Clum A."/>
            <person name="Coughlan A.Y."/>
            <person name="Deshpande S."/>
            <person name="Douglass A.P."/>
            <person name="Hanson S.J."/>
            <person name="Klenk H.-P."/>
            <person name="Labutti K."/>
            <person name="Lapidus A."/>
            <person name="Lindquist E."/>
            <person name="Lipzen A."/>
            <person name="Meier-Kolthoff J.P."/>
            <person name="Ohm R.A."/>
            <person name="Otillar R.P."/>
            <person name="Pangilinan J."/>
            <person name="Peng Y."/>
            <person name="Rokas A."/>
            <person name="Rosa C.A."/>
            <person name="Scheuner C."/>
            <person name="Sibirny A.A."/>
            <person name="Slot J.C."/>
            <person name="Stielow J.B."/>
            <person name="Sun H."/>
            <person name="Kurtzman C.P."/>
            <person name="Blackwell M."/>
            <person name="Grigoriev I.V."/>
            <person name="Jeffries T.W."/>
        </authorList>
    </citation>
    <scope>NUCLEOTIDE SEQUENCE [LARGE SCALE GENOMIC DNA]</scope>
    <source>
        <strain evidence="16">NRRL Y-2460</strain>
    </source>
</reference>
<dbReference type="GO" id="GO:0034728">
    <property type="term" value="P:nucleosome organization"/>
    <property type="evidence" value="ECO:0007669"/>
    <property type="project" value="EnsemblFungi"/>
</dbReference>
<evidence type="ECO:0000259" key="14">
    <source>
        <dbReference type="SMART" id="SM01287"/>
    </source>
</evidence>
<dbReference type="GO" id="GO:0031508">
    <property type="term" value="P:pericentric heterochromatin formation"/>
    <property type="evidence" value="ECO:0007669"/>
    <property type="project" value="EnsemblFungi"/>
</dbReference>
<dbReference type="GO" id="GO:0006261">
    <property type="term" value="P:DNA-templated DNA replication"/>
    <property type="evidence" value="ECO:0007669"/>
    <property type="project" value="EnsemblFungi"/>
</dbReference>
<dbReference type="CDD" id="cd13231">
    <property type="entry name" value="PH2_SSRP1-like"/>
    <property type="match status" value="1"/>
</dbReference>
<dbReference type="CDD" id="cd13229">
    <property type="entry name" value="PH_TFIIH"/>
    <property type="match status" value="1"/>
</dbReference>
<name>A0A1E4TRR8_PACTA</name>
<comment type="subcellular location">
    <subcellularLocation>
        <location evidence="12">Nucleus</location>
    </subcellularLocation>
    <subcellularLocation>
        <location evidence="12">Chromosome</location>
    </subcellularLocation>
</comment>
<dbReference type="InterPro" id="IPR011993">
    <property type="entry name" value="PH-like_dom_sf"/>
</dbReference>
<dbReference type="InterPro" id="IPR013719">
    <property type="entry name" value="RTT106/SPT16-like_middle_dom"/>
</dbReference>
<evidence type="ECO:0000256" key="8">
    <source>
        <dbReference type="ARBA" id="ARBA00023204"/>
    </source>
</evidence>
<dbReference type="GO" id="GO:0006335">
    <property type="term" value="P:DNA replication-dependent chromatin assembly"/>
    <property type="evidence" value="ECO:0007669"/>
    <property type="project" value="EnsemblFungi"/>
</dbReference>
<comment type="function">
    <text evidence="10 12">Component of the FACT complex, a general chromatin factor that acts to reorganize nucleosomes. The FACT complex is involved in multiple processes that require DNA as a template such as mRNA elongation, DNA replication and DNA repair. During transcription elongation the FACT complex acts as a histone chaperone that both destabilizes and restores nucleosomal structure. It facilitates the passage of RNA polymerase II and transcription by promoting the dissociation of one histone H2A-H2B dimer from the nucleosome, then subsequently promotes the reestablishment of the nucleosome following the passage of RNA polymerase II.</text>
</comment>
<feature type="region of interest" description="Disordered" evidence="13">
    <location>
        <begin position="481"/>
        <end position="551"/>
    </location>
</feature>
<keyword evidence="16" id="KW-1185">Reference proteome</keyword>
<evidence type="ECO:0000256" key="7">
    <source>
        <dbReference type="ARBA" id="ARBA00023163"/>
    </source>
</evidence>
<evidence type="ECO:0000256" key="6">
    <source>
        <dbReference type="ARBA" id="ARBA00023015"/>
    </source>
</evidence>
<comment type="subunit">
    <text evidence="11">Forms a stable heterodimer with SPT16. The SPT16-POB3 dimer weakly associates with multiple molecules of NHP6 to form the FACT complex.</text>
</comment>
<dbReference type="GO" id="GO:0030466">
    <property type="term" value="P:silent mating-type cassette heterochromatin formation"/>
    <property type="evidence" value="ECO:0007669"/>
    <property type="project" value="EnsemblFungi"/>
</dbReference>
<evidence type="ECO:0000313" key="16">
    <source>
        <dbReference type="Proteomes" id="UP000094236"/>
    </source>
</evidence>
<keyword evidence="4 12" id="KW-0235">DNA replication</keyword>
<keyword evidence="3 12" id="KW-0158">Chromosome</keyword>
<evidence type="ECO:0000256" key="3">
    <source>
        <dbReference type="ARBA" id="ARBA00022454"/>
    </source>
</evidence>
<keyword evidence="8 12" id="KW-0234">DNA repair</keyword>
<evidence type="ECO:0000256" key="10">
    <source>
        <dbReference type="ARBA" id="ARBA00025370"/>
    </source>
</evidence>
<dbReference type="FunFam" id="2.30.29.30:FF:000098">
    <property type="entry name" value="Fact complex subunit ssrp1"/>
    <property type="match status" value="1"/>
</dbReference>
<dbReference type="Gene3D" id="2.30.29.220">
    <property type="entry name" value="Structure-specific recognition protein (SSRP1)"/>
    <property type="match status" value="1"/>
</dbReference>
<feature type="compositionally biased region" description="Acidic residues" evidence="13">
    <location>
        <begin position="501"/>
        <end position="525"/>
    </location>
</feature>
<dbReference type="Pfam" id="PF21103">
    <property type="entry name" value="PH1_SSRP1-like"/>
    <property type="match status" value="1"/>
</dbReference>
<dbReference type="GO" id="GO:0035101">
    <property type="term" value="C:FACT complex"/>
    <property type="evidence" value="ECO:0007669"/>
    <property type="project" value="EnsemblFungi"/>
</dbReference>
<dbReference type="GO" id="GO:0031509">
    <property type="term" value="P:subtelomeric heterochromatin formation"/>
    <property type="evidence" value="ECO:0007669"/>
    <property type="project" value="EnsemblFungi"/>
</dbReference>
<dbReference type="GO" id="GO:0006281">
    <property type="term" value="P:DNA repair"/>
    <property type="evidence" value="ECO:0007669"/>
    <property type="project" value="UniProtKB-KW"/>
</dbReference>
<dbReference type="EMBL" id="KV454016">
    <property type="protein sequence ID" value="ODV94449.1"/>
    <property type="molecule type" value="Genomic_DNA"/>
</dbReference>
<dbReference type="InterPro" id="IPR035417">
    <property type="entry name" value="SSRP1/POB3_N"/>
</dbReference>
<feature type="compositionally biased region" description="Acidic residues" evidence="13">
    <location>
        <begin position="482"/>
        <end position="493"/>
    </location>
</feature>
<gene>
    <name evidence="15" type="ORF">PACTADRAFT_51288</name>
</gene>
<sequence length="551" mass="62237">MSADTVEYERIYLNQSKSHGRTRFADSGLGWRPNANAGGSVSDKTFLLPANEISSAHWSRAARGYELRVYTKNRGVVMLDGFDQNDFNSLKNTISKFFHNVVLEHKEHSLRGWNWGKTDLARTELTFNINNRPVFEIPYSEINNSNLTGKTEVSIELNTNDNSSSNVARPADIDELVEVRFYIPGTVPKEDEDVAEAEDEGEGEGEGEEKQLAGVFYDQLKEKADIGQVAGEAIVSFSEILFLTPRGRYDIVMYPDSLRLRGRTYDYKLQYKQIERIFSLPKPDDIHHLLILQIDPPLRQGQTRYPFLVMQFLKDEETEVELNLEDDEFKEKYADKLQKSYDQETYKVISQCLRGLTERRVIIPGSFQSRYGQPGIPCSLKANEGYLYLLERCFLFATKPTIYIPFSDVSSVTMSRTGTSTTASRTFDLEVKIRGGEGSHIFANIEKEEQVSIQSFCKEKGIKIKDDEKEAQQRMAAALAEDMLDDDDDDSEDADVRGSAEEDEESVDEDFDDSGSSDVAEEYDSDAASNTDAEMDDASGDEGPPSKKAKK</sequence>
<dbReference type="GO" id="GO:0003677">
    <property type="term" value="F:DNA binding"/>
    <property type="evidence" value="ECO:0007669"/>
    <property type="project" value="InterPro"/>
</dbReference>
<accession>A0A1E4TRR8</accession>
<evidence type="ECO:0000256" key="11">
    <source>
        <dbReference type="ARBA" id="ARBA00063925"/>
    </source>
</evidence>
<keyword evidence="7 12" id="KW-0804">Transcription</keyword>
<evidence type="ECO:0000256" key="1">
    <source>
        <dbReference type="ARBA" id="ARBA00010060"/>
    </source>
</evidence>
<dbReference type="CDD" id="cd13230">
    <property type="entry name" value="PH1_SSRP1-like"/>
    <property type="match status" value="1"/>
</dbReference>
<evidence type="ECO:0000313" key="15">
    <source>
        <dbReference type="EMBL" id="ODV94449.1"/>
    </source>
</evidence>
<dbReference type="PANTHER" id="PTHR45849:SF1">
    <property type="entry name" value="FACT COMPLEX SUBUNIT SSRP1"/>
    <property type="match status" value="1"/>
</dbReference>
<dbReference type="Pfam" id="PF08512">
    <property type="entry name" value="Rttp106-like_middle"/>
    <property type="match status" value="1"/>
</dbReference>
<dbReference type="OrthoDB" id="498543at2759"/>
<feature type="compositionally biased region" description="Acidic residues" evidence="13">
    <location>
        <begin position="190"/>
        <end position="207"/>
    </location>
</feature>
<dbReference type="GO" id="GO:0045899">
    <property type="term" value="P:positive regulation of RNA polymerase II transcription preinitiation complex assembly"/>
    <property type="evidence" value="ECO:0007669"/>
    <property type="project" value="EnsemblFungi"/>
</dbReference>
<feature type="domain" description="Histone chaperone RTT106/FACT complex subunit SPT16-like middle" evidence="14">
    <location>
        <begin position="373"/>
        <end position="467"/>
    </location>
</feature>
<evidence type="ECO:0000256" key="5">
    <source>
        <dbReference type="ARBA" id="ARBA00022763"/>
    </source>
</evidence>
<evidence type="ECO:0000256" key="13">
    <source>
        <dbReference type="SAM" id="MobiDB-lite"/>
    </source>
</evidence>
<dbReference type="PRINTS" id="PR00887">
    <property type="entry name" value="SSRCOGNITION"/>
</dbReference>
<keyword evidence="9 12" id="KW-0539">Nucleus</keyword>
<keyword evidence="6 12" id="KW-0805">Transcription regulation</keyword>
<dbReference type="GO" id="GO:0042393">
    <property type="term" value="F:histone binding"/>
    <property type="evidence" value="ECO:0007669"/>
    <property type="project" value="EnsemblFungi"/>
</dbReference>
<evidence type="ECO:0000256" key="9">
    <source>
        <dbReference type="ARBA" id="ARBA00023242"/>
    </source>
</evidence>
<dbReference type="FunFam" id="2.30.29.220:FF:000003">
    <property type="entry name" value="FACT complex subunit POB3"/>
    <property type="match status" value="1"/>
</dbReference>
<dbReference type="Proteomes" id="UP000094236">
    <property type="component" value="Unassembled WGS sequence"/>
</dbReference>
<dbReference type="Pfam" id="PF17292">
    <property type="entry name" value="POB3_N"/>
    <property type="match status" value="1"/>
</dbReference>
<feature type="region of interest" description="Disordered" evidence="13">
    <location>
        <begin position="190"/>
        <end position="210"/>
    </location>
</feature>
<protein>
    <recommendedName>
        <fullName evidence="2 12">FACT complex subunit POB3</fullName>
    </recommendedName>
</protein>
<evidence type="ECO:0000256" key="2">
    <source>
        <dbReference type="ARBA" id="ARBA00014978"/>
    </source>
</evidence>
<keyword evidence="5 12" id="KW-0227">DNA damage</keyword>
<dbReference type="GO" id="GO:0031491">
    <property type="term" value="F:nucleosome binding"/>
    <property type="evidence" value="ECO:0007669"/>
    <property type="project" value="EnsemblFungi"/>
</dbReference>
<evidence type="ECO:0000256" key="4">
    <source>
        <dbReference type="ARBA" id="ARBA00022705"/>
    </source>
</evidence>
<dbReference type="InterPro" id="IPR048993">
    <property type="entry name" value="SSRP1-like_PH1"/>
</dbReference>
<dbReference type="SUPFAM" id="SSF50729">
    <property type="entry name" value="PH domain-like"/>
    <property type="match status" value="1"/>
</dbReference>